<sequence length="194" mass="22008">MQLRLLSYGNLYLALLPDKVVRYDKSLGLCYTGNPDVDSLINPDVESEFAKTLWRAKFSEYCMVTNTKINQNVIFLYGNSLSGKPVYLVFVHPVAHIRNLCQRGVILGEINLISHGEVDESMLTLSLEEKTKALFPTITDVLDVSCRNSTSYMNRFDFFNSQGELFHEEYKTSVLRNAIVCQASGTQVFSMKLQ</sequence>
<protein>
    <submittedName>
        <fullName evidence="1">Uncharacterized protein</fullName>
    </submittedName>
</protein>
<dbReference type="EMBL" id="CP007474">
    <property type="protein sequence ID" value="AHX04978.1"/>
    <property type="molecule type" value="Genomic_DNA"/>
</dbReference>
<dbReference type="Proteomes" id="UP000023762">
    <property type="component" value="Chromosome"/>
</dbReference>
<reference evidence="1 2" key="1">
    <citation type="submission" date="2014-03" db="EMBL/GenBank/DDBJ databases">
        <title>Sequencing and Comparison of Genomes and Transcriptome Profiles of Human Ehrlichiosis Agents.</title>
        <authorList>
            <person name="Lin M."/>
            <person name="Daugherty S.C."/>
            <person name="Nagaraj S."/>
            <person name="Cheng Z."/>
            <person name="Xiong Q."/>
            <person name="Lin F.-Y."/>
            <person name="Sengamalay N."/>
            <person name="Ott S."/>
            <person name="Godinez A."/>
            <person name="Tallon L.J."/>
            <person name="Sadzewicz L."/>
            <person name="Fraser C.M."/>
            <person name="Dunning Hotopp J.C."/>
            <person name="Rikihisa Y."/>
        </authorList>
    </citation>
    <scope>NUCLEOTIDE SEQUENCE [LARGE SCALE GENOMIC DNA]</scope>
    <source>
        <strain evidence="1 2">HF</strain>
    </source>
</reference>
<dbReference type="KEGG" id="ehh:EHF_0493"/>
<dbReference type="AlphaFoldDB" id="X5GKM2"/>
<gene>
    <name evidence="1" type="ORF">EHF_0493</name>
</gene>
<dbReference type="RefSeq" id="WP_044194693.1">
    <property type="nucleotide sequence ID" value="NZ_CP007474.1"/>
</dbReference>
<accession>X5GKM2</accession>
<dbReference type="HOGENOM" id="CLU_118039_0_0_5"/>
<dbReference type="OrthoDB" id="7163299at2"/>
<evidence type="ECO:0000313" key="1">
    <source>
        <dbReference type="EMBL" id="AHX04978.1"/>
    </source>
</evidence>
<dbReference type="STRING" id="391036.EHF_0493"/>
<organism evidence="1 2">
    <name type="scientific">Ehrlichia japonica</name>
    <dbReference type="NCBI Taxonomy" id="391036"/>
    <lineage>
        <taxon>Bacteria</taxon>
        <taxon>Pseudomonadati</taxon>
        <taxon>Pseudomonadota</taxon>
        <taxon>Alphaproteobacteria</taxon>
        <taxon>Rickettsiales</taxon>
        <taxon>Anaplasmataceae</taxon>
        <taxon>Ehrlichia</taxon>
    </lineage>
</organism>
<proteinExistence type="predicted"/>
<evidence type="ECO:0000313" key="2">
    <source>
        <dbReference type="Proteomes" id="UP000023762"/>
    </source>
</evidence>
<name>X5GKM2_9RICK</name>
<keyword evidence="2" id="KW-1185">Reference proteome</keyword>